<sequence length="67" mass="7434">MTDMASLMEDRAAAKVISDNLHKPVDWDSPKIARNIKKRYAAERRFKIYGLSAIALALLALFVLAGS</sequence>
<evidence type="ECO:0000259" key="2">
    <source>
        <dbReference type="Pfam" id="PF11812"/>
    </source>
</evidence>
<dbReference type="AlphaFoldDB" id="A0A358HS83"/>
<feature type="domain" description="DUF3333" evidence="2">
    <location>
        <begin position="34"/>
        <end position="65"/>
    </location>
</feature>
<evidence type="ECO:0000313" key="4">
    <source>
        <dbReference type="Proteomes" id="UP000264753"/>
    </source>
</evidence>
<keyword evidence="1" id="KW-0812">Transmembrane</keyword>
<protein>
    <submittedName>
        <fullName evidence="3">Phosphate ABC transporter, permease protein PstA</fullName>
    </submittedName>
</protein>
<dbReference type="Pfam" id="PF11812">
    <property type="entry name" value="DUF3333"/>
    <property type="match status" value="1"/>
</dbReference>
<feature type="non-terminal residue" evidence="3">
    <location>
        <position position="67"/>
    </location>
</feature>
<dbReference type="Proteomes" id="UP000264753">
    <property type="component" value="Unassembled WGS sequence"/>
</dbReference>
<organism evidence="3 4">
    <name type="scientific">Thalassospira lucentensis</name>
    <dbReference type="NCBI Taxonomy" id="168935"/>
    <lineage>
        <taxon>Bacteria</taxon>
        <taxon>Pseudomonadati</taxon>
        <taxon>Pseudomonadota</taxon>
        <taxon>Alphaproteobacteria</taxon>
        <taxon>Rhodospirillales</taxon>
        <taxon>Thalassospiraceae</taxon>
        <taxon>Thalassospira</taxon>
    </lineage>
</organism>
<dbReference type="InterPro" id="IPR024573">
    <property type="entry name" value="DUF3333"/>
</dbReference>
<keyword evidence="1" id="KW-1133">Transmembrane helix</keyword>
<evidence type="ECO:0000313" key="3">
    <source>
        <dbReference type="EMBL" id="HBU98049.1"/>
    </source>
</evidence>
<dbReference type="EMBL" id="DOOG01000074">
    <property type="protein sequence ID" value="HBU98049.1"/>
    <property type="molecule type" value="Genomic_DNA"/>
</dbReference>
<comment type="caution">
    <text evidence="3">The sequence shown here is derived from an EMBL/GenBank/DDBJ whole genome shotgun (WGS) entry which is preliminary data.</text>
</comment>
<feature type="transmembrane region" description="Helical" evidence="1">
    <location>
        <begin position="46"/>
        <end position="65"/>
    </location>
</feature>
<evidence type="ECO:0000256" key="1">
    <source>
        <dbReference type="SAM" id="Phobius"/>
    </source>
</evidence>
<keyword evidence="1" id="KW-0472">Membrane</keyword>
<gene>
    <name evidence="3" type="ORF">DEF21_09120</name>
</gene>
<reference evidence="3 4" key="1">
    <citation type="journal article" date="2018" name="Nat. Biotechnol.">
        <title>A standardized bacterial taxonomy based on genome phylogeny substantially revises the tree of life.</title>
        <authorList>
            <person name="Parks D.H."/>
            <person name="Chuvochina M."/>
            <person name="Waite D.W."/>
            <person name="Rinke C."/>
            <person name="Skarshewski A."/>
            <person name="Chaumeil P.A."/>
            <person name="Hugenholtz P."/>
        </authorList>
    </citation>
    <scope>NUCLEOTIDE SEQUENCE [LARGE SCALE GENOMIC DNA]</scope>
    <source>
        <strain evidence="3">UBA8707</strain>
    </source>
</reference>
<name>A0A358HS83_9PROT</name>
<proteinExistence type="predicted"/>
<accession>A0A358HS83</accession>